<dbReference type="GO" id="GO:0003677">
    <property type="term" value="F:DNA binding"/>
    <property type="evidence" value="ECO:0007669"/>
    <property type="project" value="UniProtKB-KW"/>
</dbReference>
<comment type="caution">
    <text evidence="6">The sequence shown here is derived from an EMBL/GenBank/DDBJ whole genome shotgun (WGS) entry which is preliminary data.</text>
</comment>
<protein>
    <recommendedName>
        <fullName evidence="7">Mutator family transposase</fullName>
    </recommendedName>
</protein>
<proteinExistence type="inferred from homology"/>
<dbReference type="GO" id="GO:0004803">
    <property type="term" value="F:transposase activity"/>
    <property type="evidence" value="ECO:0007669"/>
    <property type="project" value="InterPro"/>
</dbReference>
<evidence type="ECO:0000256" key="3">
    <source>
        <dbReference type="ARBA" id="ARBA00022578"/>
    </source>
</evidence>
<gene>
    <name evidence="6" type="ORF">ENM15_03765</name>
</gene>
<evidence type="ECO:0000256" key="4">
    <source>
        <dbReference type="ARBA" id="ARBA00023125"/>
    </source>
</evidence>
<dbReference type="AlphaFoldDB" id="A0A7V5XG99"/>
<evidence type="ECO:0000313" key="6">
    <source>
        <dbReference type="EMBL" id="HHQ15917.1"/>
    </source>
</evidence>
<keyword evidence="5" id="KW-0233">DNA recombination</keyword>
<sequence length="76" mass="8700">MYGSYYSSQSISRLIKVAKEGVKAWRGRPFSEEYFVIFLDGSFLFIRRIGVEKEPVYLALGIKHDGGGKIKFVSYL</sequence>
<organism evidence="6">
    <name type="scientific">Thermodesulfobacterium geofontis</name>
    <dbReference type="NCBI Taxonomy" id="1295609"/>
    <lineage>
        <taxon>Bacteria</taxon>
        <taxon>Pseudomonadati</taxon>
        <taxon>Thermodesulfobacteriota</taxon>
        <taxon>Thermodesulfobacteria</taxon>
        <taxon>Thermodesulfobacteriales</taxon>
        <taxon>Thermodesulfobacteriaceae</taxon>
        <taxon>Thermodesulfobacterium</taxon>
    </lineage>
</organism>
<keyword evidence="3" id="KW-0815">Transposition</keyword>
<dbReference type="InterPro" id="IPR001207">
    <property type="entry name" value="Transposase_mutator"/>
</dbReference>
<evidence type="ECO:0000256" key="1">
    <source>
        <dbReference type="ARBA" id="ARBA00002190"/>
    </source>
</evidence>
<comment type="similarity">
    <text evidence="2">Belongs to the transposase mutator family.</text>
</comment>
<evidence type="ECO:0000256" key="5">
    <source>
        <dbReference type="ARBA" id="ARBA00023172"/>
    </source>
</evidence>
<dbReference type="Pfam" id="PF00872">
    <property type="entry name" value="Transposase_mut"/>
    <property type="match status" value="1"/>
</dbReference>
<accession>A0A7V5XG99</accession>
<evidence type="ECO:0000256" key="2">
    <source>
        <dbReference type="ARBA" id="ARBA00010961"/>
    </source>
</evidence>
<keyword evidence="4" id="KW-0238">DNA-binding</keyword>
<name>A0A7V5XG99_9BACT</name>
<dbReference type="GO" id="GO:0006313">
    <property type="term" value="P:DNA transposition"/>
    <property type="evidence" value="ECO:0007669"/>
    <property type="project" value="InterPro"/>
</dbReference>
<reference evidence="6" key="1">
    <citation type="journal article" date="2020" name="mSystems">
        <title>Genome- and Community-Level Interaction Insights into Carbon Utilization and Element Cycling Functions of Hydrothermarchaeota in Hydrothermal Sediment.</title>
        <authorList>
            <person name="Zhou Z."/>
            <person name="Liu Y."/>
            <person name="Xu W."/>
            <person name="Pan J."/>
            <person name="Luo Z.H."/>
            <person name="Li M."/>
        </authorList>
    </citation>
    <scope>NUCLEOTIDE SEQUENCE [LARGE SCALE GENOMIC DNA]</scope>
    <source>
        <strain evidence="6">SpSt-106</strain>
    </source>
</reference>
<comment type="function">
    <text evidence="1">Required for the transposition of the insertion element.</text>
</comment>
<evidence type="ECO:0008006" key="7">
    <source>
        <dbReference type="Google" id="ProtNLM"/>
    </source>
</evidence>
<dbReference type="EMBL" id="DRWR01000068">
    <property type="protein sequence ID" value="HHQ15917.1"/>
    <property type="molecule type" value="Genomic_DNA"/>
</dbReference>